<proteinExistence type="predicted"/>
<dbReference type="EMBL" id="BARS01003989">
    <property type="protein sequence ID" value="GAF71277.1"/>
    <property type="molecule type" value="Genomic_DNA"/>
</dbReference>
<comment type="caution">
    <text evidence="1">The sequence shown here is derived from an EMBL/GenBank/DDBJ whole genome shotgun (WGS) entry which is preliminary data.</text>
</comment>
<gene>
    <name evidence="1" type="ORF">S01H1_07766</name>
</gene>
<organism evidence="1">
    <name type="scientific">marine sediment metagenome</name>
    <dbReference type="NCBI Taxonomy" id="412755"/>
    <lineage>
        <taxon>unclassified sequences</taxon>
        <taxon>metagenomes</taxon>
        <taxon>ecological metagenomes</taxon>
    </lineage>
</organism>
<reference evidence="1" key="1">
    <citation type="journal article" date="2014" name="Front. Microbiol.">
        <title>High frequency of phylogenetically diverse reductive dehalogenase-homologous genes in deep subseafloor sedimentary metagenomes.</title>
        <authorList>
            <person name="Kawai M."/>
            <person name="Futagami T."/>
            <person name="Toyoda A."/>
            <person name="Takaki Y."/>
            <person name="Nishi S."/>
            <person name="Hori S."/>
            <person name="Arai W."/>
            <person name="Tsubouchi T."/>
            <person name="Morono Y."/>
            <person name="Uchiyama I."/>
            <person name="Ito T."/>
            <person name="Fujiyama A."/>
            <person name="Inagaki F."/>
            <person name="Takami H."/>
        </authorList>
    </citation>
    <scope>NUCLEOTIDE SEQUENCE</scope>
    <source>
        <strain evidence="1">Expedition CK06-06</strain>
    </source>
</reference>
<accession>X0S5S3</accession>
<name>X0S5S3_9ZZZZ</name>
<evidence type="ECO:0000313" key="1">
    <source>
        <dbReference type="EMBL" id="GAF71277.1"/>
    </source>
</evidence>
<protein>
    <submittedName>
        <fullName evidence="1">Uncharacterized protein</fullName>
    </submittedName>
</protein>
<sequence>MIKAISPAGTTYEFPKATTCYTHEIGGSKIDYHRIEYIKDGQYVWVANVPLDWLVYDSEELE</sequence>
<dbReference type="AlphaFoldDB" id="X0S5S3"/>